<dbReference type="Gene3D" id="3.90.180.10">
    <property type="entry name" value="Medium-chain alcohol dehydrogenases, catalytic domain"/>
    <property type="match status" value="2"/>
</dbReference>
<feature type="domain" description="Alcohol dehydrogenase-like N-terminal" evidence="4">
    <location>
        <begin position="25"/>
        <end position="97"/>
    </location>
</feature>
<evidence type="ECO:0000259" key="4">
    <source>
        <dbReference type="Pfam" id="PF08240"/>
    </source>
</evidence>
<dbReference type="InterPro" id="IPR013149">
    <property type="entry name" value="ADH-like_C"/>
</dbReference>
<sequence>MRAGYLAAPGVVEVDDFPEPVAERAGDLVVRMHRASICGSDVHVVFHGFHDEDCLGMPGYPGHEGLGTVVESRSETVVVGDLVLTVPIPTVGRCFAEYQLIEDTQVVTLPAGGQEDRLLMAQQYGTALYAMRMFWPEDGTLREAGTAAITGAGSAGLFFLQLAQRAGFEHVVISDLDTRRLAVARDLGAGTTVHAPDESVTDAVMDLTGGAGADLVIEAAGYDDARAQTVAALAQQGTIGLFGYPERRGLAGFPMYDAFRKVARIQWAGGTQAEPGLVAFRDAVRHIHDGEIEVGHCLGHVHRLDDLPRALAVAAEGGHGGVKLSLDLR</sequence>
<dbReference type="Pfam" id="PF00107">
    <property type="entry name" value="ADH_zinc_N"/>
    <property type="match status" value="1"/>
</dbReference>
<evidence type="ECO:0000256" key="1">
    <source>
        <dbReference type="ARBA" id="ARBA00001947"/>
    </source>
</evidence>
<dbReference type="InterPro" id="IPR036291">
    <property type="entry name" value="NAD(P)-bd_dom_sf"/>
</dbReference>
<evidence type="ECO:0000313" key="6">
    <source>
        <dbReference type="Proteomes" id="UP001500622"/>
    </source>
</evidence>
<name>A0ABP8KT20_9MICO</name>
<dbReference type="Proteomes" id="UP001500622">
    <property type="component" value="Unassembled WGS sequence"/>
</dbReference>
<dbReference type="RefSeq" id="WP_345214471.1">
    <property type="nucleotide sequence ID" value="NZ_BAABGN010000001.1"/>
</dbReference>
<keyword evidence="6" id="KW-1185">Reference proteome</keyword>
<dbReference type="PANTHER" id="PTHR43401">
    <property type="entry name" value="L-THREONINE 3-DEHYDROGENASE"/>
    <property type="match status" value="1"/>
</dbReference>
<dbReference type="Pfam" id="PF08240">
    <property type="entry name" value="ADH_N"/>
    <property type="match status" value="1"/>
</dbReference>
<feature type="domain" description="Alcohol dehydrogenase-like C-terminal" evidence="3">
    <location>
        <begin position="156"/>
        <end position="266"/>
    </location>
</feature>
<evidence type="ECO:0000313" key="5">
    <source>
        <dbReference type="EMBL" id="GAA4414756.1"/>
    </source>
</evidence>
<comment type="cofactor">
    <cofactor evidence="1">
        <name>Zn(2+)</name>
        <dbReference type="ChEBI" id="CHEBI:29105"/>
    </cofactor>
</comment>
<organism evidence="5 6">
    <name type="scientific">Georgenia halophila</name>
    <dbReference type="NCBI Taxonomy" id="620889"/>
    <lineage>
        <taxon>Bacteria</taxon>
        <taxon>Bacillati</taxon>
        <taxon>Actinomycetota</taxon>
        <taxon>Actinomycetes</taxon>
        <taxon>Micrococcales</taxon>
        <taxon>Bogoriellaceae</taxon>
        <taxon>Georgenia</taxon>
    </lineage>
</organism>
<dbReference type="InterPro" id="IPR013154">
    <property type="entry name" value="ADH-like_N"/>
</dbReference>
<dbReference type="SUPFAM" id="SSF50129">
    <property type="entry name" value="GroES-like"/>
    <property type="match status" value="1"/>
</dbReference>
<dbReference type="EMBL" id="BAABGN010000001">
    <property type="protein sequence ID" value="GAA4414756.1"/>
    <property type="molecule type" value="Genomic_DNA"/>
</dbReference>
<dbReference type="InterPro" id="IPR011032">
    <property type="entry name" value="GroES-like_sf"/>
</dbReference>
<dbReference type="SUPFAM" id="SSF51735">
    <property type="entry name" value="NAD(P)-binding Rossmann-fold domains"/>
    <property type="match status" value="1"/>
</dbReference>
<protein>
    <submittedName>
        <fullName evidence="5">Zinc-binding alcohol dehydrogenase family protein</fullName>
    </submittedName>
</protein>
<dbReference type="InterPro" id="IPR050129">
    <property type="entry name" value="Zn_alcohol_dh"/>
</dbReference>
<proteinExistence type="predicted"/>
<keyword evidence="2" id="KW-0560">Oxidoreductase</keyword>
<gene>
    <name evidence="5" type="ORF">GCM10023169_00420</name>
</gene>
<dbReference type="PANTHER" id="PTHR43401:SF2">
    <property type="entry name" value="L-THREONINE 3-DEHYDROGENASE"/>
    <property type="match status" value="1"/>
</dbReference>
<accession>A0ABP8KT20</accession>
<evidence type="ECO:0000256" key="2">
    <source>
        <dbReference type="ARBA" id="ARBA00023002"/>
    </source>
</evidence>
<dbReference type="Gene3D" id="3.40.50.720">
    <property type="entry name" value="NAD(P)-binding Rossmann-like Domain"/>
    <property type="match status" value="1"/>
</dbReference>
<evidence type="ECO:0000259" key="3">
    <source>
        <dbReference type="Pfam" id="PF00107"/>
    </source>
</evidence>
<comment type="caution">
    <text evidence="5">The sequence shown here is derived from an EMBL/GenBank/DDBJ whole genome shotgun (WGS) entry which is preliminary data.</text>
</comment>
<reference evidence="6" key="1">
    <citation type="journal article" date="2019" name="Int. J. Syst. Evol. Microbiol.">
        <title>The Global Catalogue of Microorganisms (GCM) 10K type strain sequencing project: providing services to taxonomists for standard genome sequencing and annotation.</title>
        <authorList>
            <consortium name="The Broad Institute Genomics Platform"/>
            <consortium name="The Broad Institute Genome Sequencing Center for Infectious Disease"/>
            <person name="Wu L."/>
            <person name="Ma J."/>
        </authorList>
    </citation>
    <scope>NUCLEOTIDE SEQUENCE [LARGE SCALE GENOMIC DNA]</scope>
    <source>
        <strain evidence="6">JCM 17810</strain>
    </source>
</reference>